<keyword evidence="2" id="KW-1185">Reference proteome</keyword>
<evidence type="ECO:0000313" key="2">
    <source>
        <dbReference type="Proteomes" id="UP000031668"/>
    </source>
</evidence>
<dbReference type="EMBL" id="JWZT01000466">
    <property type="protein sequence ID" value="KII74302.1"/>
    <property type="molecule type" value="Genomic_DNA"/>
</dbReference>
<reference evidence="1 2" key="1">
    <citation type="journal article" date="2014" name="Genome Biol. Evol.">
        <title>The genome of the myxosporean Thelohanellus kitauei shows adaptations to nutrient acquisition within its fish host.</title>
        <authorList>
            <person name="Yang Y."/>
            <person name="Xiong J."/>
            <person name="Zhou Z."/>
            <person name="Huo F."/>
            <person name="Miao W."/>
            <person name="Ran C."/>
            <person name="Liu Y."/>
            <person name="Zhang J."/>
            <person name="Feng J."/>
            <person name="Wang M."/>
            <person name="Wang M."/>
            <person name="Wang L."/>
            <person name="Yao B."/>
        </authorList>
    </citation>
    <scope>NUCLEOTIDE SEQUENCE [LARGE SCALE GENOMIC DNA]</scope>
    <source>
        <strain evidence="1">Wuqing</strain>
    </source>
</reference>
<protein>
    <submittedName>
        <fullName evidence="1">Uncharacterized protein</fullName>
    </submittedName>
</protein>
<sequence>MLTVAKEDETLRPSYSDDILACFSQPNSEYYYFIVMIEDSTDNLWEQVYSDKRTTRNPPGIHYSILMHPKQICVLGVDESLTYFLQEFFKFNNPRLDDILDHLQILYAPRGKDMD</sequence>
<organism evidence="1 2">
    <name type="scientific">Thelohanellus kitauei</name>
    <name type="common">Myxosporean</name>
    <dbReference type="NCBI Taxonomy" id="669202"/>
    <lineage>
        <taxon>Eukaryota</taxon>
        <taxon>Metazoa</taxon>
        <taxon>Cnidaria</taxon>
        <taxon>Myxozoa</taxon>
        <taxon>Myxosporea</taxon>
        <taxon>Bivalvulida</taxon>
        <taxon>Platysporina</taxon>
        <taxon>Myxobolidae</taxon>
        <taxon>Thelohanellus</taxon>
    </lineage>
</organism>
<evidence type="ECO:0000313" key="1">
    <source>
        <dbReference type="EMBL" id="KII74302.1"/>
    </source>
</evidence>
<name>A0A0C2NJT7_THEKT</name>
<dbReference type="AlphaFoldDB" id="A0A0C2NJT7"/>
<comment type="caution">
    <text evidence="1">The sequence shown here is derived from an EMBL/GenBank/DDBJ whole genome shotgun (WGS) entry which is preliminary data.</text>
</comment>
<accession>A0A0C2NJT7</accession>
<dbReference type="Proteomes" id="UP000031668">
    <property type="component" value="Unassembled WGS sequence"/>
</dbReference>
<gene>
    <name evidence="1" type="ORF">RF11_02149</name>
</gene>
<proteinExistence type="predicted"/>